<dbReference type="InterPro" id="IPR015815">
    <property type="entry name" value="HIBADH-related"/>
</dbReference>
<dbReference type="InterPro" id="IPR036291">
    <property type="entry name" value="NAD(P)-bd_dom_sf"/>
</dbReference>
<dbReference type="GO" id="GO:0016054">
    <property type="term" value="P:organic acid catabolic process"/>
    <property type="evidence" value="ECO:0007669"/>
    <property type="project" value="UniProtKB-ARBA"/>
</dbReference>
<dbReference type="PANTHER" id="PTHR43060">
    <property type="entry name" value="3-HYDROXYISOBUTYRATE DEHYDROGENASE-LIKE 1, MITOCHONDRIAL-RELATED"/>
    <property type="match status" value="1"/>
</dbReference>
<dbReference type="PANTHER" id="PTHR43060:SF15">
    <property type="entry name" value="3-HYDROXYISOBUTYRATE DEHYDROGENASE-LIKE 1, MITOCHONDRIAL-RELATED"/>
    <property type="match status" value="1"/>
</dbReference>
<keyword evidence="8" id="KW-1185">Reference proteome</keyword>
<dbReference type="InterPro" id="IPR029154">
    <property type="entry name" value="HIBADH-like_NADP-bd"/>
</dbReference>
<evidence type="ECO:0000259" key="6">
    <source>
        <dbReference type="Pfam" id="PF14833"/>
    </source>
</evidence>
<evidence type="ECO:0000259" key="5">
    <source>
        <dbReference type="Pfam" id="PF03446"/>
    </source>
</evidence>
<dbReference type="GO" id="GO:0051287">
    <property type="term" value="F:NAD binding"/>
    <property type="evidence" value="ECO:0007669"/>
    <property type="project" value="InterPro"/>
</dbReference>
<sequence length="294" mass="29777">MTTIAFIGLGIMGSPMSVNLVRAGHTVTGYNRTPAKAAPLVEAGGRAAASIAEAVRDAEIVAVMVPDSPDVRDVLTGVDGVFRHAEPGTLIIDFSTIRPDVTTELAEAARARGLRPLDAPVSGGEAGARNAALSIMVGGEAADFEAARPVFDAVGRTVVHVGPSGSGQTVKAANQLIVAAHLQALAEAVVFLEAHGVDLDAALDVLGGGLAGSAVLAQKRGNMATRTFEPGFRVELHHKDLGIVTSAAREAGIALPSAALVAQLVAAANAAGDGALDHSALLRGVERLSGRLHP</sequence>
<dbReference type="InterPro" id="IPR013328">
    <property type="entry name" value="6PGD_dom2"/>
</dbReference>
<accession>A0A1G8WEK5</accession>
<dbReference type="AlphaFoldDB" id="A0A1G8WEK5"/>
<dbReference type="InterPro" id="IPR002204">
    <property type="entry name" value="3-OH-isobutyrate_DH-rel_CS"/>
</dbReference>
<evidence type="ECO:0000313" key="7">
    <source>
        <dbReference type="EMBL" id="SDJ76576.1"/>
    </source>
</evidence>
<dbReference type="Gene3D" id="3.40.50.720">
    <property type="entry name" value="NAD(P)-binding Rossmann-like Domain"/>
    <property type="match status" value="1"/>
</dbReference>
<evidence type="ECO:0000256" key="3">
    <source>
        <dbReference type="ARBA" id="ARBA00023027"/>
    </source>
</evidence>
<dbReference type="InterPro" id="IPR006115">
    <property type="entry name" value="6PGDH_NADP-bd"/>
</dbReference>
<dbReference type="STRING" id="683260.SAMN05421874_103132"/>
<dbReference type="Proteomes" id="UP000198683">
    <property type="component" value="Unassembled WGS sequence"/>
</dbReference>
<dbReference type="SUPFAM" id="SSF48179">
    <property type="entry name" value="6-phosphogluconate dehydrogenase C-terminal domain-like"/>
    <property type="match status" value="1"/>
</dbReference>
<reference evidence="7 8" key="1">
    <citation type="submission" date="2016-10" db="EMBL/GenBank/DDBJ databases">
        <authorList>
            <person name="de Groot N.N."/>
        </authorList>
    </citation>
    <scope>NUCLEOTIDE SEQUENCE [LARGE SCALE GENOMIC DNA]</scope>
    <source>
        <strain evidence="7 8">CGMCC 4.5681</strain>
    </source>
</reference>
<keyword evidence="3" id="KW-0520">NAD</keyword>
<dbReference type="PROSITE" id="PS00895">
    <property type="entry name" value="3_HYDROXYISOBUT_DH"/>
    <property type="match status" value="1"/>
</dbReference>
<feature type="domain" description="3-hydroxyisobutyrate dehydrogenase-like NAD-binding" evidence="6">
    <location>
        <begin position="165"/>
        <end position="283"/>
    </location>
</feature>
<evidence type="ECO:0000256" key="2">
    <source>
        <dbReference type="ARBA" id="ARBA00023002"/>
    </source>
</evidence>
<dbReference type="RefSeq" id="WP_090761086.1">
    <property type="nucleotide sequence ID" value="NZ_FNFB01000003.1"/>
</dbReference>
<dbReference type="PIRSF" id="PIRSF000103">
    <property type="entry name" value="HIBADH"/>
    <property type="match status" value="1"/>
</dbReference>
<dbReference type="Gene3D" id="1.10.1040.10">
    <property type="entry name" value="N-(1-d-carboxylethyl)-l-norvaline Dehydrogenase, domain 2"/>
    <property type="match status" value="1"/>
</dbReference>
<dbReference type="GO" id="GO:0008679">
    <property type="term" value="F:2-hydroxy-3-oxopropionate reductase activity"/>
    <property type="evidence" value="ECO:0007669"/>
    <property type="project" value="InterPro"/>
</dbReference>
<evidence type="ECO:0000256" key="4">
    <source>
        <dbReference type="PIRSR" id="PIRSR000103-1"/>
    </source>
</evidence>
<name>A0A1G8WEK5_9ACTN</name>
<dbReference type="InterPro" id="IPR008927">
    <property type="entry name" value="6-PGluconate_DH-like_C_sf"/>
</dbReference>
<dbReference type="GO" id="GO:0046487">
    <property type="term" value="P:glyoxylate metabolic process"/>
    <property type="evidence" value="ECO:0007669"/>
    <property type="project" value="InterPro"/>
</dbReference>
<dbReference type="EMBL" id="FNFB01000003">
    <property type="protein sequence ID" value="SDJ76576.1"/>
    <property type="molecule type" value="Genomic_DNA"/>
</dbReference>
<protein>
    <submittedName>
        <fullName evidence="7">2-hydroxy-3-oxopropionate reductase</fullName>
    </submittedName>
</protein>
<dbReference type="SUPFAM" id="SSF51735">
    <property type="entry name" value="NAD(P)-binding Rossmann-fold domains"/>
    <property type="match status" value="1"/>
</dbReference>
<gene>
    <name evidence="7" type="ORF">SAMN05421874_103132</name>
</gene>
<keyword evidence="2" id="KW-0560">Oxidoreductase</keyword>
<dbReference type="GO" id="GO:0050661">
    <property type="term" value="F:NADP binding"/>
    <property type="evidence" value="ECO:0007669"/>
    <property type="project" value="InterPro"/>
</dbReference>
<evidence type="ECO:0000313" key="8">
    <source>
        <dbReference type="Proteomes" id="UP000198683"/>
    </source>
</evidence>
<organism evidence="7 8">
    <name type="scientific">Nonomuraea maritima</name>
    <dbReference type="NCBI Taxonomy" id="683260"/>
    <lineage>
        <taxon>Bacteria</taxon>
        <taxon>Bacillati</taxon>
        <taxon>Actinomycetota</taxon>
        <taxon>Actinomycetes</taxon>
        <taxon>Streptosporangiales</taxon>
        <taxon>Streptosporangiaceae</taxon>
        <taxon>Nonomuraea</taxon>
    </lineage>
</organism>
<dbReference type="OrthoDB" id="3185659at2"/>
<feature type="domain" description="6-phosphogluconate dehydrogenase NADP-binding" evidence="5">
    <location>
        <begin position="3"/>
        <end position="162"/>
    </location>
</feature>
<dbReference type="NCBIfam" id="TIGR01505">
    <property type="entry name" value="tartro_sem_red"/>
    <property type="match status" value="1"/>
</dbReference>
<dbReference type="InterPro" id="IPR006398">
    <property type="entry name" value="Tartro_sem_red"/>
</dbReference>
<comment type="similarity">
    <text evidence="1">Belongs to the HIBADH-related family.</text>
</comment>
<feature type="active site" evidence="4">
    <location>
        <position position="171"/>
    </location>
</feature>
<dbReference type="Pfam" id="PF14833">
    <property type="entry name" value="NAD_binding_11"/>
    <property type="match status" value="1"/>
</dbReference>
<dbReference type="Pfam" id="PF03446">
    <property type="entry name" value="NAD_binding_2"/>
    <property type="match status" value="1"/>
</dbReference>
<evidence type="ECO:0000256" key="1">
    <source>
        <dbReference type="ARBA" id="ARBA00009080"/>
    </source>
</evidence>
<proteinExistence type="inferred from homology"/>